<evidence type="ECO:0000313" key="2">
    <source>
        <dbReference type="EMBL" id="CAI8610330.1"/>
    </source>
</evidence>
<evidence type="ECO:0000313" key="3">
    <source>
        <dbReference type="Proteomes" id="UP001157006"/>
    </source>
</evidence>
<keyword evidence="3" id="KW-1185">Reference proteome</keyword>
<dbReference type="AlphaFoldDB" id="A0AAV1AIN8"/>
<evidence type="ECO:0008006" key="4">
    <source>
        <dbReference type="Google" id="ProtNLM"/>
    </source>
</evidence>
<protein>
    <recommendedName>
        <fullName evidence="4">Secreted protein</fullName>
    </recommendedName>
</protein>
<dbReference type="Proteomes" id="UP001157006">
    <property type="component" value="Chromosome 4"/>
</dbReference>
<reference evidence="2 3" key="1">
    <citation type="submission" date="2023-01" db="EMBL/GenBank/DDBJ databases">
        <authorList>
            <person name="Kreplak J."/>
        </authorList>
    </citation>
    <scope>NUCLEOTIDE SEQUENCE [LARGE SCALE GENOMIC DNA]</scope>
</reference>
<dbReference type="EMBL" id="OX451739">
    <property type="protein sequence ID" value="CAI8610330.1"/>
    <property type="molecule type" value="Genomic_DNA"/>
</dbReference>
<accession>A0AAV1AIN8</accession>
<name>A0AAV1AIN8_VICFA</name>
<proteinExistence type="predicted"/>
<evidence type="ECO:0000256" key="1">
    <source>
        <dbReference type="SAM" id="SignalP"/>
    </source>
</evidence>
<organism evidence="2 3">
    <name type="scientific">Vicia faba</name>
    <name type="common">Broad bean</name>
    <name type="synonym">Faba vulgaris</name>
    <dbReference type="NCBI Taxonomy" id="3906"/>
    <lineage>
        <taxon>Eukaryota</taxon>
        <taxon>Viridiplantae</taxon>
        <taxon>Streptophyta</taxon>
        <taxon>Embryophyta</taxon>
        <taxon>Tracheophyta</taxon>
        <taxon>Spermatophyta</taxon>
        <taxon>Magnoliopsida</taxon>
        <taxon>eudicotyledons</taxon>
        <taxon>Gunneridae</taxon>
        <taxon>Pentapetalae</taxon>
        <taxon>rosids</taxon>
        <taxon>fabids</taxon>
        <taxon>Fabales</taxon>
        <taxon>Fabaceae</taxon>
        <taxon>Papilionoideae</taxon>
        <taxon>50 kb inversion clade</taxon>
        <taxon>NPAAA clade</taxon>
        <taxon>Hologalegina</taxon>
        <taxon>IRL clade</taxon>
        <taxon>Fabeae</taxon>
        <taxon>Vicia</taxon>
    </lineage>
</organism>
<feature type="chain" id="PRO_5043707128" description="Secreted protein" evidence="1">
    <location>
        <begin position="19"/>
        <end position="117"/>
    </location>
</feature>
<keyword evidence="1" id="KW-0732">Signal</keyword>
<sequence>MFVLVLVLSILTVRLLHKSSSPIRFTFASISDPTSTARLLLCELAPISDSNYFFESLRWCFKRDGDDEKSESIFNNCSSMKIFNPVKLLLILRIFCEGTDRSFCEGTDQSCYDFDDE</sequence>
<gene>
    <name evidence="2" type="ORF">VFH_IV177000</name>
</gene>
<feature type="signal peptide" evidence="1">
    <location>
        <begin position="1"/>
        <end position="18"/>
    </location>
</feature>